<dbReference type="SUPFAM" id="SSF47384">
    <property type="entry name" value="Homodimeric domain of signal transducing histidine kinase"/>
    <property type="match status" value="1"/>
</dbReference>
<dbReference type="CDD" id="cd00082">
    <property type="entry name" value="HisKA"/>
    <property type="match status" value="1"/>
</dbReference>
<accession>A0ABP7X153</accession>
<sequence length="475" mass="53399">MLVIAAGYYILGSKNGLRYAIAAIIPVLADISFDHYLNLDIPSRIVNINYTAYGITVFVNFSLILYIHNLFFKSLNKFKKREVLFKRNLEQAAESLREQAMAKTNFLNTMSHEIRTPLNAIVGMSNLLSSDNKLPEQEENIQILNFSAGNLMATVNDIIDFNNLDNGQIQLQHAPFILFETVANVCATFREQAAMKHLRFECTIDEKLKDRTLNGDQLRLSQILFHLIGNAVKFTTEGFVNVKVAYAADTPQGVLVAFKIEDSGIGISKSKQQQILTPFKKKLPRTQRQYQATIGITVAYQLLKLHGSDLKIMSKEGKGSCFSFDVIYNLANQQKAFNEDPLGPIDVNLSNLRILVVDDERLNLLVVKKTLAKWNVIADEATNGKVALEMCIEKDYDVILMDINMPVMDGFESAKAIKEIKRQNFIPPQIIVLTASIGAAIGEVLKFPYIDDCILKPFKPDELREKLNKLNTPSS</sequence>
<proteinExistence type="predicted"/>
<evidence type="ECO:0000259" key="6">
    <source>
        <dbReference type="PROSITE" id="PS50109"/>
    </source>
</evidence>
<evidence type="ECO:0000256" key="4">
    <source>
        <dbReference type="PROSITE-ProRule" id="PRU00169"/>
    </source>
</evidence>
<dbReference type="InterPro" id="IPR011006">
    <property type="entry name" value="CheY-like_superfamily"/>
</dbReference>
<dbReference type="SUPFAM" id="SSF52172">
    <property type="entry name" value="CheY-like"/>
    <property type="match status" value="1"/>
</dbReference>
<dbReference type="Gene3D" id="3.30.565.10">
    <property type="entry name" value="Histidine kinase-like ATPase, C-terminal domain"/>
    <property type="match status" value="1"/>
</dbReference>
<dbReference type="SUPFAM" id="SSF55874">
    <property type="entry name" value="ATPase domain of HSP90 chaperone/DNA topoisomerase II/histidine kinase"/>
    <property type="match status" value="1"/>
</dbReference>
<feature type="transmembrane region" description="Helical" evidence="5">
    <location>
        <begin position="50"/>
        <end position="72"/>
    </location>
</feature>
<name>A0ABP7X153_9SPHI</name>
<dbReference type="Pfam" id="PF02518">
    <property type="entry name" value="HATPase_c"/>
    <property type="match status" value="1"/>
</dbReference>
<dbReference type="SMART" id="SM00387">
    <property type="entry name" value="HATPase_c"/>
    <property type="match status" value="1"/>
</dbReference>
<evidence type="ECO:0000313" key="8">
    <source>
        <dbReference type="EMBL" id="GAA4101951.1"/>
    </source>
</evidence>
<feature type="modified residue" description="4-aspartylphosphate" evidence="4">
    <location>
        <position position="402"/>
    </location>
</feature>
<reference evidence="9" key="1">
    <citation type="journal article" date="2019" name="Int. J. Syst. Evol. Microbiol.">
        <title>The Global Catalogue of Microorganisms (GCM) 10K type strain sequencing project: providing services to taxonomists for standard genome sequencing and annotation.</title>
        <authorList>
            <consortium name="The Broad Institute Genomics Platform"/>
            <consortium name="The Broad Institute Genome Sequencing Center for Infectious Disease"/>
            <person name="Wu L."/>
            <person name="Ma J."/>
        </authorList>
    </citation>
    <scope>NUCLEOTIDE SEQUENCE [LARGE SCALE GENOMIC DNA]</scope>
    <source>
        <strain evidence="9">JCM 17085</strain>
    </source>
</reference>
<feature type="transmembrane region" description="Helical" evidence="5">
    <location>
        <begin position="19"/>
        <end position="38"/>
    </location>
</feature>
<dbReference type="PROSITE" id="PS50110">
    <property type="entry name" value="RESPONSE_REGULATORY"/>
    <property type="match status" value="1"/>
</dbReference>
<dbReference type="InterPro" id="IPR003661">
    <property type="entry name" value="HisK_dim/P_dom"/>
</dbReference>
<dbReference type="SMART" id="SM00388">
    <property type="entry name" value="HisKA"/>
    <property type="match status" value="1"/>
</dbReference>
<feature type="domain" description="Histidine kinase" evidence="6">
    <location>
        <begin position="109"/>
        <end position="330"/>
    </location>
</feature>
<dbReference type="PROSITE" id="PS50109">
    <property type="entry name" value="HIS_KIN"/>
    <property type="match status" value="1"/>
</dbReference>
<keyword evidence="5" id="KW-1133">Transmembrane helix</keyword>
<comment type="caution">
    <text evidence="8">The sequence shown here is derived from an EMBL/GenBank/DDBJ whole genome shotgun (WGS) entry which is preliminary data.</text>
</comment>
<dbReference type="EC" id="2.7.13.3" evidence="2"/>
<evidence type="ECO:0000313" key="9">
    <source>
        <dbReference type="Proteomes" id="UP001500841"/>
    </source>
</evidence>
<evidence type="ECO:0000256" key="5">
    <source>
        <dbReference type="SAM" id="Phobius"/>
    </source>
</evidence>
<dbReference type="PANTHER" id="PTHR45339">
    <property type="entry name" value="HYBRID SIGNAL TRANSDUCTION HISTIDINE KINASE J"/>
    <property type="match status" value="1"/>
</dbReference>
<dbReference type="InterPro" id="IPR001789">
    <property type="entry name" value="Sig_transdc_resp-reg_receiver"/>
</dbReference>
<keyword evidence="5" id="KW-0472">Membrane</keyword>
<protein>
    <recommendedName>
        <fullName evidence="2">histidine kinase</fullName>
        <ecNumber evidence="2">2.7.13.3</ecNumber>
    </recommendedName>
</protein>
<evidence type="ECO:0000256" key="3">
    <source>
        <dbReference type="ARBA" id="ARBA00022553"/>
    </source>
</evidence>
<keyword evidence="3 4" id="KW-0597">Phosphoprotein</keyword>
<dbReference type="Gene3D" id="3.40.50.2300">
    <property type="match status" value="1"/>
</dbReference>
<dbReference type="InterPro" id="IPR036097">
    <property type="entry name" value="HisK_dim/P_sf"/>
</dbReference>
<evidence type="ECO:0000256" key="2">
    <source>
        <dbReference type="ARBA" id="ARBA00012438"/>
    </source>
</evidence>
<keyword evidence="5" id="KW-0812">Transmembrane</keyword>
<dbReference type="InterPro" id="IPR036890">
    <property type="entry name" value="HATPase_C_sf"/>
</dbReference>
<dbReference type="Pfam" id="PF00072">
    <property type="entry name" value="Response_reg"/>
    <property type="match status" value="1"/>
</dbReference>
<dbReference type="InterPro" id="IPR003594">
    <property type="entry name" value="HATPase_dom"/>
</dbReference>
<keyword evidence="9" id="KW-1185">Reference proteome</keyword>
<feature type="domain" description="Response regulatory" evidence="7">
    <location>
        <begin position="353"/>
        <end position="471"/>
    </location>
</feature>
<dbReference type="RefSeq" id="WP_345105917.1">
    <property type="nucleotide sequence ID" value="NZ_BAABCV010000010.1"/>
</dbReference>
<dbReference type="PANTHER" id="PTHR45339:SF3">
    <property type="entry name" value="HISTIDINE KINASE"/>
    <property type="match status" value="1"/>
</dbReference>
<dbReference type="CDD" id="cd17546">
    <property type="entry name" value="REC_hyHK_CKI1_RcsC-like"/>
    <property type="match status" value="1"/>
</dbReference>
<organism evidence="8 9">
    <name type="scientific">Mucilaginibacter panaciglaebae</name>
    <dbReference type="NCBI Taxonomy" id="502331"/>
    <lineage>
        <taxon>Bacteria</taxon>
        <taxon>Pseudomonadati</taxon>
        <taxon>Bacteroidota</taxon>
        <taxon>Sphingobacteriia</taxon>
        <taxon>Sphingobacteriales</taxon>
        <taxon>Sphingobacteriaceae</taxon>
        <taxon>Mucilaginibacter</taxon>
    </lineage>
</organism>
<comment type="catalytic activity">
    <reaction evidence="1">
        <text>ATP + protein L-histidine = ADP + protein N-phospho-L-histidine.</text>
        <dbReference type="EC" id="2.7.13.3"/>
    </reaction>
</comment>
<evidence type="ECO:0000256" key="1">
    <source>
        <dbReference type="ARBA" id="ARBA00000085"/>
    </source>
</evidence>
<dbReference type="Proteomes" id="UP001500841">
    <property type="component" value="Unassembled WGS sequence"/>
</dbReference>
<dbReference type="SMART" id="SM00448">
    <property type="entry name" value="REC"/>
    <property type="match status" value="1"/>
</dbReference>
<dbReference type="EMBL" id="BAABCV010000010">
    <property type="protein sequence ID" value="GAA4101951.1"/>
    <property type="molecule type" value="Genomic_DNA"/>
</dbReference>
<dbReference type="Gene3D" id="1.10.287.130">
    <property type="match status" value="1"/>
</dbReference>
<dbReference type="InterPro" id="IPR005467">
    <property type="entry name" value="His_kinase_dom"/>
</dbReference>
<gene>
    <name evidence="8" type="ORF">GCM10022392_28630</name>
</gene>
<dbReference type="Pfam" id="PF00512">
    <property type="entry name" value="HisKA"/>
    <property type="match status" value="1"/>
</dbReference>
<evidence type="ECO:0000259" key="7">
    <source>
        <dbReference type="PROSITE" id="PS50110"/>
    </source>
</evidence>